<comment type="caution">
    <text evidence="1">The sequence shown here is derived from an EMBL/GenBank/DDBJ whole genome shotgun (WGS) entry which is preliminary data.</text>
</comment>
<gene>
    <name evidence="1" type="ORF">GCM10009768_17830</name>
</gene>
<evidence type="ECO:0000313" key="1">
    <source>
        <dbReference type="EMBL" id="GAA1789235.1"/>
    </source>
</evidence>
<proteinExistence type="predicted"/>
<organism evidence="1 2">
    <name type="scientific">Leucobacter iarius</name>
    <dbReference type="NCBI Taxonomy" id="333963"/>
    <lineage>
        <taxon>Bacteria</taxon>
        <taxon>Bacillati</taxon>
        <taxon>Actinomycetota</taxon>
        <taxon>Actinomycetes</taxon>
        <taxon>Micrococcales</taxon>
        <taxon>Microbacteriaceae</taxon>
        <taxon>Leucobacter</taxon>
    </lineage>
</organism>
<dbReference type="EMBL" id="BAAAOB010000001">
    <property type="protein sequence ID" value="GAA1789235.1"/>
    <property type="molecule type" value="Genomic_DNA"/>
</dbReference>
<evidence type="ECO:0000313" key="2">
    <source>
        <dbReference type="Proteomes" id="UP001500851"/>
    </source>
</evidence>
<accession>A0ABP4XUT2</accession>
<dbReference type="Proteomes" id="UP001500851">
    <property type="component" value="Unassembled WGS sequence"/>
</dbReference>
<sequence>MMALCTAPIPAFMASGFTRVAVTNATTTTAVGQNTQRAIPDRDPLESGVDVGCCSEDMLRR</sequence>
<name>A0ABP4XUT2_9MICO</name>
<protein>
    <submittedName>
        <fullName evidence="1">Uncharacterized protein</fullName>
    </submittedName>
</protein>
<reference evidence="2" key="1">
    <citation type="journal article" date="2019" name="Int. J. Syst. Evol. Microbiol.">
        <title>The Global Catalogue of Microorganisms (GCM) 10K type strain sequencing project: providing services to taxonomists for standard genome sequencing and annotation.</title>
        <authorList>
            <consortium name="The Broad Institute Genomics Platform"/>
            <consortium name="The Broad Institute Genome Sequencing Center for Infectious Disease"/>
            <person name="Wu L."/>
            <person name="Ma J."/>
        </authorList>
    </citation>
    <scope>NUCLEOTIDE SEQUENCE [LARGE SCALE GENOMIC DNA]</scope>
    <source>
        <strain evidence="2">JCM 14736</strain>
    </source>
</reference>
<keyword evidence="2" id="KW-1185">Reference proteome</keyword>